<gene>
    <name evidence="2" type="ordered locus">Acid_1794</name>
</gene>
<dbReference type="PANTHER" id="PTHR43135">
    <property type="entry name" value="ALPHA-D-RIBOSE 1-METHYLPHOSPHONATE 5-TRIPHOSPHATE DIPHOSPHATASE"/>
    <property type="match status" value="1"/>
</dbReference>
<dbReference type="InterPro" id="IPR006680">
    <property type="entry name" value="Amidohydro-rel"/>
</dbReference>
<dbReference type="OrthoDB" id="9797498at2"/>
<dbReference type="eggNOG" id="COG1228">
    <property type="taxonomic scope" value="Bacteria"/>
</dbReference>
<dbReference type="GO" id="GO:0016810">
    <property type="term" value="F:hydrolase activity, acting on carbon-nitrogen (but not peptide) bonds"/>
    <property type="evidence" value="ECO:0007669"/>
    <property type="project" value="InterPro"/>
</dbReference>
<dbReference type="Gene3D" id="3.20.20.140">
    <property type="entry name" value="Metal-dependent hydrolases"/>
    <property type="match status" value="1"/>
</dbReference>
<accession>Q027M3</accession>
<proteinExistence type="predicted"/>
<name>Q027M3_SOLUE</name>
<dbReference type="KEGG" id="sus:Acid_1794"/>
<dbReference type="HOGENOM" id="CLU_023620_4_2_0"/>
<dbReference type="EMBL" id="CP000473">
    <property type="protein sequence ID" value="ABJ82784.1"/>
    <property type="molecule type" value="Genomic_DNA"/>
</dbReference>
<feature type="domain" description="Amidohydrolase-related" evidence="1">
    <location>
        <begin position="81"/>
        <end position="454"/>
    </location>
</feature>
<dbReference type="InterPro" id="IPR011059">
    <property type="entry name" value="Metal-dep_hydrolase_composite"/>
</dbReference>
<organism evidence="2">
    <name type="scientific">Solibacter usitatus (strain Ellin6076)</name>
    <dbReference type="NCBI Taxonomy" id="234267"/>
    <lineage>
        <taxon>Bacteria</taxon>
        <taxon>Pseudomonadati</taxon>
        <taxon>Acidobacteriota</taxon>
        <taxon>Terriglobia</taxon>
        <taxon>Bryobacterales</taxon>
        <taxon>Solibacteraceae</taxon>
        <taxon>Candidatus Solibacter</taxon>
    </lineage>
</organism>
<dbReference type="InterPro" id="IPR032466">
    <property type="entry name" value="Metal_Hydrolase"/>
</dbReference>
<dbReference type="AlphaFoldDB" id="Q027M3"/>
<dbReference type="SUPFAM" id="SSF51556">
    <property type="entry name" value="Metallo-dependent hydrolases"/>
    <property type="match status" value="1"/>
</dbReference>
<evidence type="ECO:0000259" key="1">
    <source>
        <dbReference type="Pfam" id="PF01979"/>
    </source>
</evidence>
<dbReference type="Pfam" id="PF01979">
    <property type="entry name" value="Amidohydro_1"/>
    <property type="match status" value="1"/>
</dbReference>
<protein>
    <submittedName>
        <fullName evidence="2">Amidohydrolase</fullName>
    </submittedName>
</protein>
<reference evidence="2" key="1">
    <citation type="submission" date="2006-10" db="EMBL/GenBank/DDBJ databases">
        <title>Complete sequence of Solibacter usitatus Ellin6076.</title>
        <authorList>
            <consortium name="US DOE Joint Genome Institute"/>
            <person name="Copeland A."/>
            <person name="Lucas S."/>
            <person name="Lapidus A."/>
            <person name="Barry K."/>
            <person name="Detter J.C."/>
            <person name="Glavina del Rio T."/>
            <person name="Hammon N."/>
            <person name="Israni S."/>
            <person name="Dalin E."/>
            <person name="Tice H."/>
            <person name="Pitluck S."/>
            <person name="Thompson L.S."/>
            <person name="Brettin T."/>
            <person name="Bruce D."/>
            <person name="Han C."/>
            <person name="Tapia R."/>
            <person name="Gilna P."/>
            <person name="Schmutz J."/>
            <person name="Larimer F."/>
            <person name="Land M."/>
            <person name="Hauser L."/>
            <person name="Kyrpides N."/>
            <person name="Mikhailova N."/>
            <person name="Janssen P.H."/>
            <person name="Kuske C.R."/>
            <person name="Richardson P."/>
        </authorList>
    </citation>
    <scope>NUCLEOTIDE SEQUENCE</scope>
    <source>
        <strain evidence="2">Ellin6076</strain>
    </source>
</reference>
<dbReference type="STRING" id="234267.Acid_1794"/>
<evidence type="ECO:0000313" key="2">
    <source>
        <dbReference type="EMBL" id="ABJ82784.1"/>
    </source>
</evidence>
<dbReference type="Gene3D" id="2.30.40.10">
    <property type="entry name" value="Urease, subunit C, domain 1"/>
    <property type="match status" value="1"/>
</dbReference>
<sequence length="463" mass="50778">MNSGRRREIPHIGRRSIGYAEKVLALALLVLNHVTVIDVVRGVAQPDRVVEIEGARIRAVLPAAGYRAPAGAVVHDLPGRFVLPGFVDMHAHVLFPPLDEEGRPFPAFDRDTSLALLRTLLLHGVTTVRDPGDATEAAVAVRGMLARGDIVGPQLFTAGRILTAAPVHHAIYASVTDEQQVREEVAWQAKAGVDFIKVYDDLPPALVRAAIDEAHQRGLRVIGHVQSTTWTEAARMDIDFITHAASWSGEYLTPVARAAYRPSMFGRVYWLEHLDLNAPEVREMVAALVEHHVSIDPTLIAFRTKFWGDDPQYTDNPHRADAPPKLWSGFARRSNTADWTAAQYRDARAQWPKLLALVKLMYDRGVLLTAGTDTPFPWIIPGVSFHEELRLLAAAGIPIPAVLRMATFNAGLALKQNIGAVEPGRQADLVILAANPLLSLQNTERIEIVVKAGQLYSPRGAGR</sequence>
<dbReference type="InterPro" id="IPR051781">
    <property type="entry name" value="Metallo-dep_Hydrolase"/>
</dbReference>
<dbReference type="PANTHER" id="PTHR43135:SF3">
    <property type="entry name" value="ALPHA-D-RIBOSE 1-METHYLPHOSPHONATE 5-TRIPHOSPHATE DIPHOSPHATASE"/>
    <property type="match status" value="1"/>
</dbReference>
<dbReference type="InParanoid" id="Q027M3"/>
<dbReference type="SUPFAM" id="SSF51338">
    <property type="entry name" value="Composite domain of metallo-dependent hydrolases"/>
    <property type="match status" value="1"/>
</dbReference>
<dbReference type="FunCoup" id="Q027M3">
    <property type="interactions" value="13"/>
</dbReference>
<keyword evidence="2" id="KW-0378">Hydrolase</keyword>